<keyword evidence="12" id="KW-0560">Oxidoreductase</keyword>
<comment type="function">
    <text evidence="4">Essential protein with sulfite reductase activity required in assimilatory sulfate reduction pathway during both primary and secondary metabolism and thus involved in development and growth.</text>
</comment>
<evidence type="ECO:0000256" key="12">
    <source>
        <dbReference type="ARBA" id="ARBA00023002"/>
    </source>
</evidence>
<feature type="domain" description="Nitrite/Sulfite reductase ferredoxin-like" evidence="19">
    <location>
        <begin position="109"/>
        <end position="171"/>
    </location>
</feature>
<comment type="function">
    <text evidence="3">DNA-binding protein that binds to both double-stranded and single-stranded DNA without significant sequence specificity to reversibly repress the transcriptional activity of chloroplast nucleoids by promoting DNA compaction and possibly regulate DNA replication.</text>
</comment>
<dbReference type="InterPro" id="IPR011787">
    <property type="entry name" value="SiR_ferredoxin-dep"/>
</dbReference>
<evidence type="ECO:0000256" key="15">
    <source>
        <dbReference type="ARBA" id="ARBA00046513"/>
    </source>
</evidence>
<proteinExistence type="inferred from homology"/>
<dbReference type="GO" id="GO:0016002">
    <property type="term" value="F:sulfite reductase activity"/>
    <property type="evidence" value="ECO:0007669"/>
    <property type="project" value="TreeGrafter"/>
</dbReference>
<dbReference type="NCBIfam" id="TIGR02042">
    <property type="entry name" value="sir"/>
    <property type="match status" value="1"/>
</dbReference>
<dbReference type="GO" id="GO:0000103">
    <property type="term" value="P:sulfate assimilation"/>
    <property type="evidence" value="ECO:0007669"/>
    <property type="project" value="TreeGrafter"/>
</dbReference>
<dbReference type="PANTHER" id="PTHR11493:SF47">
    <property type="entry name" value="SULFITE REDUCTASE [NADPH] SUBUNIT BETA"/>
    <property type="match status" value="1"/>
</dbReference>
<dbReference type="GO" id="GO:0020037">
    <property type="term" value="F:heme binding"/>
    <property type="evidence" value="ECO:0007669"/>
    <property type="project" value="InterPro"/>
</dbReference>
<dbReference type="FunFam" id="3.30.413.10:FF:000014">
    <property type="entry name" value="Sulfite reductase [ferredoxin], chloroplastic"/>
    <property type="match status" value="1"/>
</dbReference>
<dbReference type="PANTHER" id="PTHR11493">
    <property type="entry name" value="SULFITE REDUCTASE [NADPH] SUBUNIT BETA-RELATED"/>
    <property type="match status" value="1"/>
</dbReference>
<dbReference type="InterPro" id="IPR045854">
    <property type="entry name" value="NO2/SO3_Rdtase_4Fe4S_sf"/>
</dbReference>
<dbReference type="GO" id="GO:0042644">
    <property type="term" value="C:chloroplast nucleoid"/>
    <property type="evidence" value="ECO:0007669"/>
    <property type="project" value="UniProtKB-SubCell"/>
</dbReference>
<accession>A0A2V3IZY1</accession>
<dbReference type="OrthoDB" id="1688044at2759"/>
<dbReference type="InterPro" id="IPR006067">
    <property type="entry name" value="NO2/SO3_Rdtase_4Fe4S_dom"/>
</dbReference>
<evidence type="ECO:0000256" key="5">
    <source>
        <dbReference type="ARBA" id="ARBA00004595"/>
    </source>
</evidence>
<protein>
    <recommendedName>
        <fullName evidence="7">assimilatory sulfite reductase (ferredoxin)</fullName>
        <ecNumber evidence="7">1.8.7.1</ecNumber>
    </recommendedName>
</protein>
<evidence type="ECO:0000259" key="19">
    <source>
        <dbReference type="Pfam" id="PF03460"/>
    </source>
</evidence>
<sequence>MQSKPAFLPFSPSTAFHGQRLNVATHHQHRPALHSHGSVIKAVAAKPKAENVKKLSKVEGLKTASKQLRYPLPEQLATDEIFINENAIQIMKFHGSYQQDDRDARAPGQPKKYQFMLRLKMPAGDFPASMYQVLDDIATKYGNNTLRATTRCAWQVHGVLKANLKTVFSSIMNAGGSCVGACGDLSRNVMCTPAPFTNKLYSQARFVSRMLGELFAPQTGAFSEIWLDGEKAATLEFWKKDLDMDKVREIMRYDNGNGMVFNAHEEPIYGETYLPRKFKIGVTVPGDNSIDVYTQDIGLICVPDASGSVVGYNVIVGGGMGRAHRKETTFARTGDHLGYVAADKLWEAMKAIVATQRDHGNRSVRANARMKYLVDRLGIDAFRSLVETYFGEPFEPYRELKPWKYEDWLGWHEQGDGNLFLGLFIENGRIKDDGDFKLRTALRRVIDAYEFDLVVTPNQNIILKNITPDQKAGIEAILKEHSVKLATEYDTNHRLSMACPAMPLCGLAVTEAERIMPSIVERMNNLFEKHNVTMPITMRMTGCPNGCARPYMAELGFVGSAARTYQLWLGGSANQTRLAFSYMDKVKDSMFEEVLSPILTMYTAKRRENETFGDFCHRMGKPEILAYSESMNNQTDDINGVVIPSAATVASAQSPAFEVQPSTKPATRFTVVQDPRVTVLAVNGAEEKSAAQSVDKKEVAVTEKSAKPQASEDGASDSAPTAKRTKKNPGRKGSKPRPRLTVSDEIMERLKNIAALRDMSASNVADEIISTYLSGIEDEDVGADI</sequence>
<keyword evidence="13" id="KW-0408">Iron</keyword>
<evidence type="ECO:0000256" key="4">
    <source>
        <dbReference type="ARBA" id="ARBA00003329"/>
    </source>
</evidence>
<evidence type="ECO:0000256" key="1">
    <source>
        <dbReference type="ARBA" id="ARBA00001929"/>
    </source>
</evidence>
<dbReference type="Gene3D" id="3.30.413.10">
    <property type="entry name" value="Sulfite Reductase Hemoprotein, domain 1"/>
    <property type="match status" value="2"/>
</dbReference>
<gene>
    <name evidence="20" type="ORF">BWQ96_02614</name>
</gene>
<evidence type="ECO:0000256" key="10">
    <source>
        <dbReference type="ARBA" id="ARBA00022723"/>
    </source>
</evidence>
<dbReference type="EC" id="1.8.7.1" evidence="7"/>
<dbReference type="Pfam" id="PF01077">
    <property type="entry name" value="NIR_SIR"/>
    <property type="match status" value="2"/>
</dbReference>
<dbReference type="PRINTS" id="PR00397">
    <property type="entry name" value="SIROHAEM"/>
</dbReference>
<keyword evidence="11" id="KW-0883">Thioether bond</keyword>
<dbReference type="SUPFAM" id="SSF55124">
    <property type="entry name" value="Nitrite/Sulfite reductase N-terminal domain-like"/>
    <property type="match status" value="2"/>
</dbReference>
<dbReference type="GO" id="GO:0050311">
    <property type="term" value="F:sulfite reductase (ferredoxin) activity"/>
    <property type="evidence" value="ECO:0007669"/>
    <property type="project" value="UniProtKB-EC"/>
</dbReference>
<dbReference type="EMBL" id="NBIV01000022">
    <property type="protein sequence ID" value="PXF47635.1"/>
    <property type="molecule type" value="Genomic_DNA"/>
</dbReference>
<evidence type="ECO:0000256" key="6">
    <source>
        <dbReference type="ARBA" id="ARBA00010429"/>
    </source>
</evidence>
<evidence type="ECO:0000256" key="16">
    <source>
        <dbReference type="ARBA" id="ARBA00049518"/>
    </source>
</evidence>
<dbReference type="InterPro" id="IPR045169">
    <property type="entry name" value="NO2/SO3_Rdtase_4Fe4S_prot"/>
</dbReference>
<dbReference type="Pfam" id="PF03460">
    <property type="entry name" value="NIR_SIR_ferr"/>
    <property type="match status" value="2"/>
</dbReference>
<evidence type="ECO:0000256" key="8">
    <source>
        <dbReference type="ARBA" id="ARBA00022485"/>
    </source>
</evidence>
<dbReference type="InterPro" id="IPR005117">
    <property type="entry name" value="NiRdtase/SiRdtase_haem-b_fer"/>
</dbReference>
<dbReference type="AlphaFoldDB" id="A0A2V3IZY1"/>
<comment type="subunit">
    <text evidence="15">Monomer. Interacts with ferredoxin.</text>
</comment>
<dbReference type="InterPro" id="IPR006066">
    <property type="entry name" value="NO2/SO3_Rdtase_FeS/sirohaem_BS"/>
</dbReference>
<comment type="subcellular location">
    <subcellularLocation>
        <location evidence="5">Plastid</location>
        <location evidence="5">Chloroplast stroma</location>
        <location evidence="5">Chloroplast nucleoid</location>
    </subcellularLocation>
</comment>
<dbReference type="Proteomes" id="UP000247409">
    <property type="component" value="Unassembled WGS sequence"/>
</dbReference>
<evidence type="ECO:0000313" key="20">
    <source>
        <dbReference type="EMBL" id="PXF47635.1"/>
    </source>
</evidence>
<dbReference type="STRING" id="448386.A0A2V3IZY1"/>
<keyword evidence="8" id="KW-0004">4Fe-4S</keyword>
<comment type="caution">
    <text evidence="20">The sequence shown here is derived from an EMBL/GenBank/DDBJ whole genome shotgun (WGS) entry which is preliminary data.</text>
</comment>
<feature type="domain" description="Nitrite/Sulfite reductase ferredoxin-like" evidence="19">
    <location>
        <begin position="412"/>
        <end position="480"/>
    </location>
</feature>
<comment type="similarity">
    <text evidence="6">Belongs to the nitrite and sulfite reductase 4Fe-4S domain family.</text>
</comment>
<comment type="catalytic activity">
    <reaction evidence="16">
        <text>hydrogen sulfide + 6 oxidized [2Fe-2S]-[ferredoxin] + 3 H2O = sulfite + 6 reduced [2Fe-2S]-[ferredoxin] + 7 H(+)</text>
        <dbReference type="Rhea" id="RHEA:23132"/>
        <dbReference type="Rhea" id="RHEA-COMP:10000"/>
        <dbReference type="Rhea" id="RHEA-COMP:10001"/>
        <dbReference type="ChEBI" id="CHEBI:15377"/>
        <dbReference type="ChEBI" id="CHEBI:15378"/>
        <dbReference type="ChEBI" id="CHEBI:17359"/>
        <dbReference type="ChEBI" id="CHEBI:29919"/>
        <dbReference type="ChEBI" id="CHEBI:33737"/>
        <dbReference type="ChEBI" id="CHEBI:33738"/>
        <dbReference type="EC" id="1.8.7.1"/>
    </reaction>
</comment>
<evidence type="ECO:0000256" key="9">
    <source>
        <dbReference type="ARBA" id="ARBA00022617"/>
    </source>
</evidence>
<dbReference type="NCBIfam" id="NF010029">
    <property type="entry name" value="PRK13504.1"/>
    <property type="match status" value="1"/>
</dbReference>
<feature type="domain" description="Nitrite/sulphite reductase 4Fe-4S" evidence="18">
    <location>
        <begin position="491"/>
        <end position="626"/>
    </location>
</feature>
<evidence type="ECO:0000313" key="21">
    <source>
        <dbReference type="Proteomes" id="UP000247409"/>
    </source>
</evidence>
<reference evidence="20 21" key="1">
    <citation type="journal article" date="2018" name="Mol. Biol. Evol.">
        <title>Analysis of the draft genome of the red seaweed Gracilariopsis chorda provides insights into genome size evolution in Rhodophyta.</title>
        <authorList>
            <person name="Lee J."/>
            <person name="Yang E.C."/>
            <person name="Graf L."/>
            <person name="Yang J.H."/>
            <person name="Qiu H."/>
            <person name="Zel Zion U."/>
            <person name="Chan C.X."/>
            <person name="Stephens T.G."/>
            <person name="Weber A.P.M."/>
            <person name="Boo G.H."/>
            <person name="Boo S.M."/>
            <person name="Kim K.M."/>
            <person name="Shin Y."/>
            <person name="Jung M."/>
            <person name="Lee S.J."/>
            <person name="Yim H.S."/>
            <person name="Lee J.H."/>
            <person name="Bhattacharya D."/>
            <person name="Yoon H.S."/>
        </authorList>
    </citation>
    <scope>NUCLEOTIDE SEQUENCE [LARGE SCALE GENOMIC DNA]</scope>
    <source>
        <strain evidence="20 21">SKKU-2015</strain>
        <tissue evidence="20">Whole body</tissue>
    </source>
</reference>
<comment type="cofactor">
    <cofactor evidence="2">
        <name>[4Fe-4S] cluster</name>
        <dbReference type="ChEBI" id="CHEBI:49883"/>
    </cofactor>
</comment>
<dbReference type="SUPFAM" id="SSF56014">
    <property type="entry name" value="Nitrite and sulphite reductase 4Fe-4S domain-like"/>
    <property type="match status" value="2"/>
</dbReference>
<dbReference type="GO" id="GO:0046872">
    <property type="term" value="F:metal ion binding"/>
    <property type="evidence" value="ECO:0007669"/>
    <property type="project" value="UniProtKB-KW"/>
</dbReference>
<evidence type="ECO:0000256" key="7">
    <source>
        <dbReference type="ARBA" id="ARBA00012353"/>
    </source>
</evidence>
<feature type="domain" description="Nitrite/sulphite reductase 4Fe-4S" evidence="18">
    <location>
        <begin position="216"/>
        <end position="393"/>
    </location>
</feature>
<keyword evidence="14" id="KW-0411">Iron-sulfur</keyword>
<evidence type="ECO:0000256" key="13">
    <source>
        <dbReference type="ARBA" id="ARBA00023004"/>
    </source>
</evidence>
<keyword evidence="9" id="KW-0349">Heme</keyword>
<evidence type="ECO:0000256" key="3">
    <source>
        <dbReference type="ARBA" id="ARBA00002010"/>
    </source>
</evidence>
<evidence type="ECO:0000256" key="14">
    <source>
        <dbReference type="ARBA" id="ARBA00023014"/>
    </source>
</evidence>
<comment type="cofactor">
    <cofactor evidence="1">
        <name>siroheme</name>
        <dbReference type="ChEBI" id="CHEBI:60052"/>
    </cofactor>
</comment>
<feature type="compositionally biased region" description="Basic residues" evidence="17">
    <location>
        <begin position="723"/>
        <end position="738"/>
    </location>
</feature>
<dbReference type="PROSITE" id="PS00365">
    <property type="entry name" value="NIR_SIR"/>
    <property type="match status" value="1"/>
</dbReference>
<dbReference type="GO" id="GO:0009337">
    <property type="term" value="C:sulfite reductase complex (NADPH)"/>
    <property type="evidence" value="ECO:0007669"/>
    <property type="project" value="TreeGrafter"/>
</dbReference>
<evidence type="ECO:0000256" key="2">
    <source>
        <dbReference type="ARBA" id="ARBA00001966"/>
    </source>
</evidence>
<feature type="compositionally biased region" description="Basic and acidic residues" evidence="17">
    <location>
        <begin position="686"/>
        <end position="706"/>
    </location>
</feature>
<feature type="region of interest" description="Disordered" evidence="17">
    <location>
        <begin position="686"/>
        <end position="744"/>
    </location>
</feature>
<name>A0A2V3IZY1_9FLOR</name>
<dbReference type="InterPro" id="IPR036136">
    <property type="entry name" value="Nit/Sulf_reduc_fer-like_dom_sf"/>
</dbReference>
<evidence type="ECO:0000259" key="18">
    <source>
        <dbReference type="Pfam" id="PF01077"/>
    </source>
</evidence>
<dbReference type="GO" id="GO:0051539">
    <property type="term" value="F:4 iron, 4 sulfur cluster binding"/>
    <property type="evidence" value="ECO:0007669"/>
    <property type="project" value="UniProtKB-KW"/>
</dbReference>
<evidence type="ECO:0000256" key="17">
    <source>
        <dbReference type="SAM" id="MobiDB-lite"/>
    </source>
</evidence>
<keyword evidence="10" id="KW-0479">Metal-binding</keyword>
<keyword evidence="21" id="KW-1185">Reference proteome</keyword>
<evidence type="ECO:0000256" key="11">
    <source>
        <dbReference type="ARBA" id="ARBA00022784"/>
    </source>
</evidence>
<organism evidence="20 21">
    <name type="scientific">Gracilariopsis chorda</name>
    <dbReference type="NCBI Taxonomy" id="448386"/>
    <lineage>
        <taxon>Eukaryota</taxon>
        <taxon>Rhodophyta</taxon>
        <taxon>Florideophyceae</taxon>
        <taxon>Rhodymeniophycidae</taxon>
        <taxon>Gracilariales</taxon>
        <taxon>Gracilariaceae</taxon>
        <taxon>Gracilariopsis</taxon>
    </lineage>
</organism>